<dbReference type="Gene3D" id="2.30.40.10">
    <property type="entry name" value="Urease, subunit C, domain 1"/>
    <property type="match status" value="1"/>
</dbReference>
<dbReference type="OrthoDB" id="9796020at2"/>
<dbReference type="NCBIfam" id="NF006682">
    <property type="entry name" value="PRK09229.1-3"/>
    <property type="match status" value="1"/>
</dbReference>
<evidence type="ECO:0000256" key="4">
    <source>
        <dbReference type="ARBA" id="ARBA00022833"/>
    </source>
</evidence>
<keyword evidence="7" id="KW-1185">Reference proteome</keyword>
<dbReference type="Proteomes" id="UP000184608">
    <property type="component" value="Unassembled WGS sequence"/>
</dbReference>
<feature type="domain" description="Amidohydrolase-related" evidence="5">
    <location>
        <begin position="49"/>
        <end position="429"/>
    </location>
</feature>
<gene>
    <name evidence="6" type="ORF">VA7868_01685</name>
</gene>
<dbReference type="NCBIfam" id="TIGR02022">
    <property type="entry name" value="hutF"/>
    <property type="match status" value="1"/>
</dbReference>
<dbReference type="GO" id="GO:0046872">
    <property type="term" value="F:metal ion binding"/>
    <property type="evidence" value="ECO:0007669"/>
    <property type="project" value="UniProtKB-KW"/>
</dbReference>
<sequence length="455" mass="50827">MKRFLCTQALLHDGWQSDVLIEVDMQGVITSVQQGVRDVPEQTERLSGLVIPSMVNLHSHAFQRAMAGLAEVAGDPQDSFWTWREQMYHLVSHLSPEQVGVIAAYLYIDMLKGGYTQVAEFNYLHHDKDGKPYQQDEMALQLINAAGEAGIGQTLLPVLYTYSGFGGQAAQPLQKRFIQDTEAYLSRFAELQKQIKEKALHHAGICFHSLRAVSPVQMNQVLSHAPVDLPVHIHIAEQMKEVNDCIAWSGQRPVEWLYDHAEVDSRWCLVHATHLTGQEVTSIADSRAVVGICTTTEANLGDGIFPAADYIQQGGRWGVGSDSHVSLSAVEELRWLEYGQRLRDQRRNRLVDPVTGSVGDMLWQQAAAGGSQACGVNLGTLAVGKRADWLVLENNEWLENLPSSLWLNRWLFGGQSQMIRDVYVAGKRVIEQGHHPLEFAVRQQFSQVMKALKIS</sequence>
<dbReference type="InterPro" id="IPR011059">
    <property type="entry name" value="Metal-dep_hydrolase_composite"/>
</dbReference>
<dbReference type="SUPFAM" id="SSF51338">
    <property type="entry name" value="Composite domain of metallo-dependent hydrolases"/>
    <property type="match status" value="1"/>
</dbReference>
<dbReference type="RefSeq" id="WP_073603399.1">
    <property type="nucleotide sequence ID" value="NZ_FQXZ01000015.1"/>
</dbReference>
<evidence type="ECO:0000313" key="7">
    <source>
        <dbReference type="Proteomes" id="UP000184608"/>
    </source>
</evidence>
<dbReference type="PANTHER" id="PTHR11271">
    <property type="entry name" value="GUANINE DEAMINASE"/>
    <property type="match status" value="1"/>
</dbReference>
<keyword evidence="3 6" id="KW-0378">Hydrolase</keyword>
<keyword evidence="2" id="KW-0479">Metal-binding</keyword>
<name>A0A1M5YF50_9VIBR</name>
<dbReference type="InterPro" id="IPR010252">
    <property type="entry name" value="HutF"/>
</dbReference>
<dbReference type="STRING" id="1216006.VA7868_01685"/>
<dbReference type="EC" id="3.5.4.32" evidence="6"/>
<organism evidence="6 7">
    <name type="scientific">Vibrio aerogenes CECT 7868</name>
    <dbReference type="NCBI Taxonomy" id="1216006"/>
    <lineage>
        <taxon>Bacteria</taxon>
        <taxon>Pseudomonadati</taxon>
        <taxon>Pseudomonadota</taxon>
        <taxon>Gammaproteobacteria</taxon>
        <taxon>Vibrionales</taxon>
        <taxon>Vibrionaceae</taxon>
        <taxon>Vibrio</taxon>
    </lineage>
</organism>
<dbReference type="Pfam" id="PF01979">
    <property type="entry name" value="Amidohydro_1"/>
    <property type="match status" value="1"/>
</dbReference>
<dbReference type="GO" id="GO:0102127">
    <property type="term" value="F:8-oxoguanine deaminase activity"/>
    <property type="evidence" value="ECO:0007669"/>
    <property type="project" value="UniProtKB-EC"/>
</dbReference>
<dbReference type="NCBIfam" id="NF006684">
    <property type="entry name" value="PRK09229.1-5"/>
    <property type="match status" value="1"/>
</dbReference>
<proteinExistence type="predicted"/>
<dbReference type="InterPro" id="IPR006680">
    <property type="entry name" value="Amidohydro-rel"/>
</dbReference>
<dbReference type="AlphaFoldDB" id="A0A1M5YF50"/>
<evidence type="ECO:0000259" key="5">
    <source>
        <dbReference type="Pfam" id="PF01979"/>
    </source>
</evidence>
<keyword evidence="4" id="KW-0862">Zinc</keyword>
<dbReference type="PANTHER" id="PTHR11271:SF48">
    <property type="entry name" value="AMIDOHYDROLASE-RELATED DOMAIN-CONTAINING PROTEIN"/>
    <property type="match status" value="1"/>
</dbReference>
<dbReference type="InterPro" id="IPR051607">
    <property type="entry name" value="Metallo-dep_hydrolases"/>
</dbReference>
<dbReference type="InterPro" id="IPR032466">
    <property type="entry name" value="Metal_Hydrolase"/>
</dbReference>
<evidence type="ECO:0000256" key="3">
    <source>
        <dbReference type="ARBA" id="ARBA00022801"/>
    </source>
</evidence>
<evidence type="ECO:0000256" key="1">
    <source>
        <dbReference type="ARBA" id="ARBA00001947"/>
    </source>
</evidence>
<accession>A0A1M5YF50</accession>
<dbReference type="Gene3D" id="3.20.20.140">
    <property type="entry name" value="Metal-dependent hydrolases"/>
    <property type="match status" value="1"/>
</dbReference>
<dbReference type="NCBIfam" id="NF006681">
    <property type="entry name" value="PRK09229.1-2"/>
    <property type="match status" value="1"/>
</dbReference>
<dbReference type="CDD" id="cd01313">
    <property type="entry name" value="Met_dep_hydrolase_E"/>
    <property type="match status" value="1"/>
</dbReference>
<dbReference type="GO" id="GO:0019239">
    <property type="term" value="F:deaminase activity"/>
    <property type="evidence" value="ECO:0007669"/>
    <property type="project" value="TreeGrafter"/>
</dbReference>
<comment type="cofactor">
    <cofactor evidence="1">
        <name>Zn(2+)</name>
        <dbReference type="ChEBI" id="CHEBI:29105"/>
    </cofactor>
</comment>
<evidence type="ECO:0000313" key="6">
    <source>
        <dbReference type="EMBL" id="SHI10680.1"/>
    </source>
</evidence>
<protein>
    <submittedName>
        <fullName evidence="6">8-oxoguanine deaminase</fullName>
        <ecNumber evidence="6">3.5.4.32</ecNumber>
    </submittedName>
</protein>
<dbReference type="EMBL" id="FQXZ01000015">
    <property type="protein sequence ID" value="SHI10680.1"/>
    <property type="molecule type" value="Genomic_DNA"/>
</dbReference>
<dbReference type="SUPFAM" id="SSF51556">
    <property type="entry name" value="Metallo-dependent hydrolases"/>
    <property type="match status" value="1"/>
</dbReference>
<evidence type="ECO:0000256" key="2">
    <source>
        <dbReference type="ARBA" id="ARBA00022723"/>
    </source>
</evidence>
<dbReference type="GO" id="GO:0005829">
    <property type="term" value="C:cytosol"/>
    <property type="evidence" value="ECO:0007669"/>
    <property type="project" value="TreeGrafter"/>
</dbReference>
<reference evidence="6 7" key="1">
    <citation type="submission" date="2016-11" db="EMBL/GenBank/DDBJ databases">
        <authorList>
            <person name="Jaros S."/>
            <person name="Januszkiewicz K."/>
            <person name="Wedrychowicz H."/>
        </authorList>
    </citation>
    <scope>NUCLEOTIDE SEQUENCE [LARGE SCALE GENOMIC DNA]</scope>
    <source>
        <strain evidence="6 7">CECT 7868</strain>
    </source>
</reference>